<sequence>MAKTVAILKGDSAAEECGNLNLCTGLSSGTKGSIHAMLKFLASPHQEALLQKSILLEMGFTDEEAQDLEMNLEEVQKEITERLLDYEDDLNRKEGYDENDPEAMLLIDARNAFNELSRF</sequence>
<feature type="coiled-coil region" evidence="1">
    <location>
        <begin position="58"/>
        <end position="85"/>
    </location>
</feature>
<organism evidence="2 3">
    <name type="scientific">Fistulifera solaris</name>
    <name type="common">Oleaginous diatom</name>
    <dbReference type="NCBI Taxonomy" id="1519565"/>
    <lineage>
        <taxon>Eukaryota</taxon>
        <taxon>Sar</taxon>
        <taxon>Stramenopiles</taxon>
        <taxon>Ochrophyta</taxon>
        <taxon>Bacillariophyta</taxon>
        <taxon>Bacillariophyceae</taxon>
        <taxon>Bacillariophycidae</taxon>
        <taxon>Naviculales</taxon>
        <taxon>Naviculaceae</taxon>
        <taxon>Fistulifera</taxon>
    </lineage>
</organism>
<evidence type="ECO:0000313" key="2">
    <source>
        <dbReference type="EMBL" id="GAX18428.1"/>
    </source>
</evidence>
<dbReference type="InParanoid" id="A0A1Z5JX81"/>
<evidence type="ECO:0000256" key="1">
    <source>
        <dbReference type="SAM" id="Coils"/>
    </source>
</evidence>
<protein>
    <submittedName>
        <fullName evidence="2">Uncharacterized protein</fullName>
    </submittedName>
</protein>
<accession>A0A1Z5JX81</accession>
<evidence type="ECO:0000313" key="3">
    <source>
        <dbReference type="Proteomes" id="UP000198406"/>
    </source>
</evidence>
<proteinExistence type="predicted"/>
<keyword evidence="3" id="KW-1185">Reference proteome</keyword>
<dbReference type="EMBL" id="BDSP01000130">
    <property type="protein sequence ID" value="GAX18428.1"/>
    <property type="molecule type" value="Genomic_DNA"/>
</dbReference>
<keyword evidence="1" id="KW-0175">Coiled coil</keyword>
<name>A0A1Z5JX81_FISSO</name>
<gene>
    <name evidence="2" type="ORF">FisN_2Lu091</name>
</gene>
<dbReference type="AlphaFoldDB" id="A0A1Z5JX81"/>
<reference evidence="2 3" key="1">
    <citation type="journal article" date="2015" name="Plant Cell">
        <title>Oil accumulation by the oleaginous diatom Fistulifera solaris as revealed by the genome and transcriptome.</title>
        <authorList>
            <person name="Tanaka T."/>
            <person name="Maeda Y."/>
            <person name="Veluchamy A."/>
            <person name="Tanaka M."/>
            <person name="Abida H."/>
            <person name="Marechal E."/>
            <person name="Bowler C."/>
            <person name="Muto M."/>
            <person name="Sunaga Y."/>
            <person name="Tanaka M."/>
            <person name="Yoshino T."/>
            <person name="Taniguchi T."/>
            <person name="Fukuda Y."/>
            <person name="Nemoto M."/>
            <person name="Matsumoto M."/>
            <person name="Wong P.S."/>
            <person name="Aburatani S."/>
            <person name="Fujibuchi W."/>
        </authorList>
    </citation>
    <scope>NUCLEOTIDE SEQUENCE [LARGE SCALE GENOMIC DNA]</scope>
    <source>
        <strain evidence="2 3">JPCC DA0580</strain>
    </source>
</reference>
<comment type="caution">
    <text evidence="2">The sequence shown here is derived from an EMBL/GenBank/DDBJ whole genome shotgun (WGS) entry which is preliminary data.</text>
</comment>
<dbReference type="Proteomes" id="UP000198406">
    <property type="component" value="Unassembled WGS sequence"/>
</dbReference>